<evidence type="ECO:0000259" key="1">
    <source>
        <dbReference type="PROSITE" id="PS51186"/>
    </source>
</evidence>
<protein>
    <submittedName>
        <fullName evidence="2">GNAT family N-acetyltransferase</fullName>
        <ecNumber evidence="2">2.3.1.-</ecNumber>
    </submittedName>
</protein>
<dbReference type="EC" id="2.3.1.-" evidence="2"/>
<dbReference type="EMBL" id="JBBPCN010000001">
    <property type="protein sequence ID" value="MEK8071537.1"/>
    <property type="molecule type" value="Genomic_DNA"/>
</dbReference>
<dbReference type="Pfam" id="PF13673">
    <property type="entry name" value="Acetyltransf_10"/>
    <property type="match status" value="1"/>
</dbReference>
<dbReference type="RefSeq" id="WP_341441303.1">
    <property type="nucleotide sequence ID" value="NZ_JBBPCN010000001.1"/>
</dbReference>
<accession>A0ABU9CVZ0</accession>
<gene>
    <name evidence="2" type="ORF">AABD04_11905</name>
</gene>
<sequence length="394" mass="42054">MTNYDLRANPRKLRPRPAVPREVAVELTPSGVPVAERDFFIEEFRGVTIVIALPMMSIAALAAAERTVGEFVTGDTRFIFVVPADSVPEVITAVGGVAIDGVTVWNDESVARLWLAIADSECVVIGAKATAVARTAGTVSASVRASKMVLTDPGGGWGDPPRSFADIDLHRERLVTHLAERGLDDFPPAAEAALAGGAYSVNLCRAEDLEFELFTFDGRGTVLTQGRYLHLASLQVDDFSAIEALVAQGVREGVLKQRSRIEIARMAVGGLGARVLRTGHLAGIVGLEVDRYAGTGFAEVSGLITVAQFSGLGAGGLLMDGLLEVCRTRGIANLFAVTVSGEAAEFFGKRGFVEVERKAVPAAKWEDYDADRFESARCFLRSVTTTEMTRQPAP</sequence>
<dbReference type="InterPro" id="IPR000182">
    <property type="entry name" value="GNAT_dom"/>
</dbReference>
<proteinExistence type="predicted"/>
<name>A0ABU9CVZ0_9NOCA</name>
<evidence type="ECO:0000313" key="3">
    <source>
        <dbReference type="Proteomes" id="UP001456513"/>
    </source>
</evidence>
<dbReference type="SUPFAM" id="SSF55729">
    <property type="entry name" value="Acyl-CoA N-acyltransferases (Nat)"/>
    <property type="match status" value="1"/>
</dbReference>
<dbReference type="PROSITE" id="PS51186">
    <property type="entry name" value="GNAT"/>
    <property type="match status" value="1"/>
</dbReference>
<organism evidence="2 3">
    <name type="scientific">Rhodococcus navarretei</name>
    <dbReference type="NCBI Taxonomy" id="3128981"/>
    <lineage>
        <taxon>Bacteria</taxon>
        <taxon>Bacillati</taxon>
        <taxon>Actinomycetota</taxon>
        <taxon>Actinomycetes</taxon>
        <taxon>Mycobacteriales</taxon>
        <taxon>Nocardiaceae</taxon>
        <taxon>Rhodococcus</taxon>
    </lineage>
</organism>
<keyword evidence="3" id="KW-1185">Reference proteome</keyword>
<comment type="caution">
    <text evidence="2">The sequence shown here is derived from an EMBL/GenBank/DDBJ whole genome shotgun (WGS) entry which is preliminary data.</text>
</comment>
<dbReference type="Proteomes" id="UP001456513">
    <property type="component" value="Unassembled WGS sequence"/>
</dbReference>
<feature type="domain" description="N-acetyltransferase" evidence="1">
    <location>
        <begin position="229"/>
        <end position="371"/>
    </location>
</feature>
<keyword evidence="2" id="KW-0808">Transferase</keyword>
<dbReference type="InterPro" id="IPR016181">
    <property type="entry name" value="Acyl_CoA_acyltransferase"/>
</dbReference>
<dbReference type="GO" id="GO:0016746">
    <property type="term" value="F:acyltransferase activity"/>
    <property type="evidence" value="ECO:0007669"/>
    <property type="project" value="UniProtKB-KW"/>
</dbReference>
<keyword evidence="2" id="KW-0012">Acyltransferase</keyword>
<reference evidence="2 3" key="1">
    <citation type="submission" date="2024-03" db="EMBL/GenBank/DDBJ databases">
        <title>Rhodococcus navarretei sp. nov. and Pseudarthrobacter quantumdoti sp. nov., two new species with the ability to biosynthesize Quantum Dots isolated from soil samples at Union Glacier, Antarctica.</title>
        <authorList>
            <person name="Vargas M."/>
        </authorList>
    </citation>
    <scope>NUCLEOTIDE SEQUENCE [LARGE SCALE GENOMIC DNA]</scope>
    <source>
        <strain evidence="2 3">EXRC-4A-4</strain>
    </source>
</reference>
<evidence type="ECO:0000313" key="2">
    <source>
        <dbReference type="EMBL" id="MEK8071537.1"/>
    </source>
</evidence>
<dbReference type="Gene3D" id="3.40.630.30">
    <property type="match status" value="1"/>
</dbReference>